<feature type="compositionally biased region" description="Basic and acidic residues" evidence="1">
    <location>
        <begin position="52"/>
        <end position="76"/>
    </location>
</feature>
<proteinExistence type="predicted"/>
<evidence type="ECO:0000256" key="1">
    <source>
        <dbReference type="SAM" id="MobiDB-lite"/>
    </source>
</evidence>
<evidence type="ECO:0000313" key="2">
    <source>
        <dbReference type="EMBL" id="KAF7425760.1"/>
    </source>
</evidence>
<protein>
    <submittedName>
        <fullName evidence="2">Uncharacterized protein</fullName>
    </submittedName>
</protein>
<dbReference type="EMBL" id="JACSDY010000006">
    <property type="protein sequence ID" value="KAF7425760.1"/>
    <property type="molecule type" value="Genomic_DNA"/>
</dbReference>
<evidence type="ECO:0000313" key="3">
    <source>
        <dbReference type="Proteomes" id="UP000600918"/>
    </source>
</evidence>
<comment type="caution">
    <text evidence="2">The sequence shown here is derived from an EMBL/GenBank/DDBJ whole genome shotgun (WGS) entry which is preliminary data.</text>
</comment>
<dbReference type="Proteomes" id="UP000600918">
    <property type="component" value="Unassembled WGS sequence"/>
</dbReference>
<feature type="region of interest" description="Disordered" evidence="1">
    <location>
        <begin position="44"/>
        <end position="76"/>
    </location>
</feature>
<organism evidence="2 3">
    <name type="scientific">Vespula pensylvanica</name>
    <name type="common">Western yellow jacket</name>
    <name type="synonym">Wasp</name>
    <dbReference type="NCBI Taxonomy" id="30213"/>
    <lineage>
        <taxon>Eukaryota</taxon>
        <taxon>Metazoa</taxon>
        <taxon>Ecdysozoa</taxon>
        <taxon>Arthropoda</taxon>
        <taxon>Hexapoda</taxon>
        <taxon>Insecta</taxon>
        <taxon>Pterygota</taxon>
        <taxon>Neoptera</taxon>
        <taxon>Endopterygota</taxon>
        <taxon>Hymenoptera</taxon>
        <taxon>Apocrita</taxon>
        <taxon>Aculeata</taxon>
        <taxon>Vespoidea</taxon>
        <taxon>Vespidae</taxon>
        <taxon>Vespinae</taxon>
        <taxon>Vespula</taxon>
    </lineage>
</organism>
<accession>A0A834P2R2</accession>
<name>A0A834P2R2_VESPE</name>
<dbReference type="AlphaFoldDB" id="A0A834P2R2"/>
<keyword evidence="3" id="KW-1185">Reference proteome</keyword>
<gene>
    <name evidence="2" type="ORF">H0235_008198</name>
</gene>
<reference evidence="2" key="1">
    <citation type="journal article" date="2020" name="G3 (Bethesda)">
        <title>High-Quality Assemblies for Three Invasive Social Wasps from the &lt;i&gt;Vespula&lt;/i&gt; Genus.</title>
        <authorList>
            <person name="Harrop T.W.R."/>
            <person name="Guhlin J."/>
            <person name="McLaughlin G.M."/>
            <person name="Permina E."/>
            <person name="Stockwell P."/>
            <person name="Gilligan J."/>
            <person name="Le Lec M.F."/>
            <person name="Gruber M.A.M."/>
            <person name="Quinn O."/>
            <person name="Lovegrove M."/>
            <person name="Duncan E.J."/>
            <person name="Remnant E.J."/>
            <person name="Van Eeckhoven J."/>
            <person name="Graham B."/>
            <person name="Knapp R.A."/>
            <person name="Langford K.W."/>
            <person name="Kronenberg Z."/>
            <person name="Press M.O."/>
            <person name="Eacker S.M."/>
            <person name="Wilson-Rankin E.E."/>
            <person name="Purcell J."/>
            <person name="Lester P.J."/>
            <person name="Dearden P.K."/>
        </authorList>
    </citation>
    <scope>NUCLEOTIDE SEQUENCE</scope>
    <source>
        <strain evidence="2">Volc-1</strain>
    </source>
</reference>
<sequence>MLVSSRLVSYDVARRTTLRRTRAYIRKDGARNARNPGMEVLVVTGTPGYRDAAPRSGRDTRRDSGNLGPREECPTK</sequence>